<reference evidence="4" key="1">
    <citation type="submission" date="2018-05" db="EMBL/GenBank/DDBJ databases">
        <authorList>
            <person name="Du Z."/>
            <person name="Wang X."/>
        </authorList>
    </citation>
    <scope>NUCLEOTIDE SEQUENCE [LARGE SCALE GENOMIC DNA]</scope>
    <source>
        <strain evidence="4">WDS4C29</strain>
    </source>
</reference>
<protein>
    <recommendedName>
        <fullName evidence="5">AAA+ family ATPase</fullName>
    </recommendedName>
</protein>
<evidence type="ECO:0008006" key="5">
    <source>
        <dbReference type="Google" id="ProtNLM"/>
    </source>
</evidence>
<keyword evidence="4" id="KW-1185">Reference proteome</keyword>
<dbReference type="OrthoDB" id="7308154at2"/>
<organism evidence="3 4">
    <name type="scientific">Salibaculum griseiflavum</name>
    <dbReference type="NCBI Taxonomy" id="1914409"/>
    <lineage>
        <taxon>Bacteria</taxon>
        <taxon>Pseudomonadati</taxon>
        <taxon>Pseudomonadota</taxon>
        <taxon>Alphaproteobacteria</taxon>
        <taxon>Rhodobacterales</taxon>
        <taxon>Roseobacteraceae</taxon>
        <taxon>Salibaculum</taxon>
    </lineage>
</organism>
<feature type="signal peptide" evidence="2">
    <location>
        <begin position="1"/>
        <end position="18"/>
    </location>
</feature>
<gene>
    <name evidence="3" type="ORF">DFK10_13845</name>
</gene>
<proteinExistence type="predicted"/>
<accession>A0A2V1P2H4</accession>
<feature type="chain" id="PRO_5015928526" description="AAA+ family ATPase" evidence="2">
    <location>
        <begin position="19"/>
        <end position="129"/>
    </location>
</feature>
<keyword evidence="2" id="KW-0732">Signal</keyword>
<name>A0A2V1P2H4_9RHOB</name>
<evidence type="ECO:0000313" key="3">
    <source>
        <dbReference type="EMBL" id="PWG16044.1"/>
    </source>
</evidence>
<feature type="region of interest" description="Disordered" evidence="1">
    <location>
        <begin position="107"/>
        <end position="129"/>
    </location>
</feature>
<dbReference type="RefSeq" id="WP_109389673.1">
    <property type="nucleotide sequence ID" value="NZ_QETF01000019.1"/>
</dbReference>
<comment type="caution">
    <text evidence="3">The sequence shown here is derived from an EMBL/GenBank/DDBJ whole genome shotgun (WGS) entry which is preliminary data.</text>
</comment>
<dbReference type="EMBL" id="QETF01000019">
    <property type="protein sequence ID" value="PWG16044.1"/>
    <property type="molecule type" value="Genomic_DNA"/>
</dbReference>
<evidence type="ECO:0000256" key="2">
    <source>
        <dbReference type="SAM" id="SignalP"/>
    </source>
</evidence>
<evidence type="ECO:0000313" key="4">
    <source>
        <dbReference type="Proteomes" id="UP000245293"/>
    </source>
</evidence>
<dbReference type="Proteomes" id="UP000245293">
    <property type="component" value="Unassembled WGS sequence"/>
</dbReference>
<sequence>MKHVLFAGLIALSPLQLAAQSEAEEGEIGEGFSLMEEGARLMFRGIMREMEPAIEDFEGMAKEIQPALEMLASEMGPALMELMRKLDNVRYYEAPEVLPNGDIIIRRRDDAPPYDPDSPMIEPGEEIEL</sequence>
<evidence type="ECO:0000256" key="1">
    <source>
        <dbReference type="SAM" id="MobiDB-lite"/>
    </source>
</evidence>
<dbReference type="AlphaFoldDB" id="A0A2V1P2H4"/>